<proteinExistence type="predicted"/>
<gene>
    <name evidence="1" type="primary">RvY_14931-1</name>
    <name evidence="1" type="synonym">RvY_14931.1</name>
    <name evidence="1" type="ORF">RvY_14931</name>
</gene>
<comment type="caution">
    <text evidence="1">The sequence shown here is derived from an EMBL/GenBank/DDBJ whole genome shotgun (WGS) entry which is preliminary data.</text>
</comment>
<evidence type="ECO:0000313" key="2">
    <source>
        <dbReference type="Proteomes" id="UP000186922"/>
    </source>
</evidence>
<keyword evidence="2" id="KW-1185">Reference proteome</keyword>
<dbReference type="EMBL" id="BDGG01000011">
    <property type="protein sequence ID" value="GAV04681.1"/>
    <property type="molecule type" value="Genomic_DNA"/>
</dbReference>
<accession>A0A1D1VUI3</accession>
<name>A0A1D1VUI3_RAMVA</name>
<reference evidence="1 2" key="1">
    <citation type="journal article" date="2016" name="Nat. Commun.">
        <title>Extremotolerant tardigrade genome and improved radiotolerance of human cultured cells by tardigrade-unique protein.</title>
        <authorList>
            <person name="Hashimoto T."/>
            <person name="Horikawa D.D."/>
            <person name="Saito Y."/>
            <person name="Kuwahara H."/>
            <person name="Kozuka-Hata H."/>
            <person name="Shin-I T."/>
            <person name="Minakuchi Y."/>
            <person name="Ohishi K."/>
            <person name="Motoyama A."/>
            <person name="Aizu T."/>
            <person name="Enomoto A."/>
            <person name="Kondo K."/>
            <person name="Tanaka S."/>
            <person name="Hara Y."/>
            <person name="Koshikawa S."/>
            <person name="Sagara H."/>
            <person name="Miura T."/>
            <person name="Yokobori S."/>
            <person name="Miyagawa K."/>
            <person name="Suzuki Y."/>
            <person name="Kubo T."/>
            <person name="Oyama M."/>
            <person name="Kohara Y."/>
            <person name="Fujiyama A."/>
            <person name="Arakawa K."/>
            <person name="Katayama T."/>
            <person name="Toyoda A."/>
            <person name="Kunieda T."/>
        </authorList>
    </citation>
    <scope>NUCLEOTIDE SEQUENCE [LARGE SCALE GENOMIC DNA]</scope>
    <source>
        <strain evidence="1 2">YOKOZUNA-1</strain>
    </source>
</reference>
<dbReference type="Proteomes" id="UP000186922">
    <property type="component" value="Unassembled WGS sequence"/>
</dbReference>
<protein>
    <submittedName>
        <fullName evidence="1">Uncharacterized protein</fullName>
    </submittedName>
</protein>
<dbReference type="AlphaFoldDB" id="A0A1D1VUI3"/>
<evidence type="ECO:0000313" key="1">
    <source>
        <dbReference type="EMBL" id="GAV04681.1"/>
    </source>
</evidence>
<sequence>MQVHLSRCSRLVSPQQFCMAPSSRRERMTSCQQDLKIVLFPIHPLLTSFAYKLFASVVNFLIARNILLSNTQSRFSPVSKICLRDLKGLVRVRRLTKLETHPVKSRRKSAGMGEVKHVLLVTARQIRAYHSPFIPFSS</sequence>
<organism evidence="1 2">
    <name type="scientific">Ramazzottius varieornatus</name>
    <name type="common">Water bear</name>
    <name type="synonym">Tardigrade</name>
    <dbReference type="NCBI Taxonomy" id="947166"/>
    <lineage>
        <taxon>Eukaryota</taxon>
        <taxon>Metazoa</taxon>
        <taxon>Ecdysozoa</taxon>
        <taxon>Tardigrada</taxon>
        <taxon>Eutardigrada</taxon>
        <taxon>Parachela</taxon>
        <taxon>Hypsibioidea</taxon>
        <taxon>Ramazzottiidae</taxon>
        <taxon>Ramazzottius</taxon>
    </lineage>
</organism>